<keyword evidence="1" id="KW-0812">Transmembrane</keyword>
<dbReference type="Pfam" id="PF11271">
    <property type="entry name" value="PorA"/>
    <property type="match status" value="1"/>
</dbReference>
<gene>
    <name evidence="2" type="ORF">C5L39_00965</name>
</gene>
<evidence type="ECO:0000313" key="3">
    <source>
        <dbReference type="Proteomes" id="UP000266975"/>
    </source>
</evidence>
<organism evidence="2 3">
    <name type="scientific">Corynebacterium alimapuense</name>
    <dbReference type="NCBI Taxonomy" id="1576874"/>
    <lineage>
        <taxon>Bacteria</taxon>
        <taxon>Bacillati</taxon>
        <taxon>Actinomycetota</taxon>
        <taxon>Actinomycetes</taxon>
        <taxon>Mycobacteriales</taxon>
        <taxon>Corynebacteriaceae</taxon>
        <taxon>Corynebacterium</taxon>
    </lineage>
</organism>
<sequence>MISFPGTWARRQRSIVILLVLAALAFMAGSFIPPLLIWSIKPIPAGVSAEFHTEPAYTVAVDPSALENRTASEANLDRPECRDTAFKDLPFSCLVTEGESFQTRITTTSQTADDEEINVDSVIKANVFGYEVAEFQDHVRLESRSAYPVAEPASSLTMSIPGVPSGIESELFVREGLQYFFPFTLERRSYEFFDVLAQEPVALDYVGETNRNGHDAYEFHQTITAVSTREAAARAFLQPTSITSPQLASGEVLFNQLSVEQQDLISGYTFSGPASRFYSEEELERFDYGVEDTVVVEPFYSVSRTVWVEPSSGIILDGTENRHVYLAADVQEAEALAFDPSRAHALYLGENTWDQQTLDIQRAAADEVVGELRALQIFSYLAKALAFLLILGTVTLILRNRTQQAAS</sequence>
<keyword evidence="1" id="KW-0472">Membrane</keyword>
<evidence type="ECO:0008006" key="4">
    <source>
        <dbReference type="Google" id="ProtNLM"/>
    </source>
</evidence>
<evidence type="ECO:0000313" key="2">
    <source>
        <dbReference type="EMBL" id="RNE49975.1"/>
    </source>
</evidence>
<keyword evidence="3" id="KW-1185">Reference proteome</keyword>
<reference evidence="2 3" key="1">
    <citation type="submission" date="2018-02" db="EMBL/GenBank/DDBJ databases">
        <title>Corynebacterium alimpuense sp. nov., a marine obligate actinomycete isolated from sediments of Valparaiso bay, Chile.</title>
        <authorList>
            <person name="Claverias F."/>
            <person name="Gonzales-Siles L."/>
            <person name="Salva-Serra F."/>
            <person name="Inganaes E."/>
            <person name="Molin K."/>
            <person name="Cumsille A."/>
            <person name="Undabarrena A."/>
            <person name="Couve E."/>
            <person name="Moore E.R.B."/>
            <person name="Gomila M."/>
            <person name="Camara B."/>
        </authorList>
    </citation>
    <scope>NUCLEOTIDE SEQUENCE [LARGE SCALE GENOMIC DNA]</scope>
    <source>
        <strain evidence="2 3">CCUG 69366</strain>
    </source>
</reference>
<keyword evidence="1" id="KW-1133">Transmembrane helix</keyword>
<protein>
    <recommendedName>
        <fullName evidence="4">DUF3068 domain-containing protein</fullName>
    </recommendedName>
</protein>
<name>A0A3M8KB06_9CORY</name>
<accession>A0A3M8KB06</accession>
<evidence type="ECO:0000256" key="1">
    <source>
        <dbReference type="SAM" id="Phobius"/>
    </source>
</evidence>
<dbReference type="OrthoDB" id="153031at2"/>
<feature type="transmembrane region" description="Helical" evidence="1">
    <location>
        <begin position="377"/>
        <end position="398"/>
    </location>
</feature>
<comment type="caution">
    <text evidence="2">The sequence shown here is derived from an EMBL/GenBank/DDBJ whole genome shotgun (WGS) entry which is preliminary data.</text>
</comment>
<dbReference type="RefSeq" id="WP_123047020.1">
    <property type="nucleotide sequence ID" value="NZ_PTJO01000001.1"/>
</dbReference>
<dbReference type="Proteomes" id="UP000266975">
    <property type="component" value="Unassembled WGS sequence"/>
</dbReference>
<dbReference type="EMBL" id="PTJO01000001">
    <property type="protein sequence ID" value="RNE49975.1"/>
    <property type="molecule type" value="Genomic_DNA"/>
</dbReference>
<dbReference type="AlphaFoldDB" id="A0A3M8KB06"/>
<proteinExistence type="predicted"/>
<dbReference type="InterPro" id="IPR021424">
    <property type="entry name" value="PorA"/>
</dbReference>